<evidence type="ECO:0008006" key="5">
    <source>
        <dbReference type="Google" id="ProtNLM"/>
    </source>
</evidence>
<dbReference type="InterPro" id="IPR043128">
    <property type="entry name" value="Rev_trsase/Diguanyl_cyclase"/>
</dbReference>
<proteinExistence type="predicted"/>
<dbReference type="Proteomes" id="UP000321393">
    <property type="component" value="Unassembled WGS sequence"/>
</dbReference>
<evidence type="ECO:0000313" key="2">
    <source>
        <dbReference type="EMBL" id="TYK27180.1"/>
    </source>
</evidence>
<reference evidence="3 4" key="1">
    <citation type="submission" date="2019-08" db="EMBL/GenBank/DDBJ databases">
        <title>Draft genome sequences of two oriental melons (Cucumis melo L. var makuwa).</title>
        <authorList>
            <person name="Kwon S.-Y."/>
        </authorList>
    </citation>
    <scope>NUCLEOTIDE SEQUENCE [LARGE SCALE GENOMIC DNA]</scope>
    <source>
        <strain evidence="4">cv. Chang Bougi</strain>
        <strain evidence="3">cv. SW 3</strain>
        <tissue evidence="2">Leaf</tissue>
    </source>
</reference>
<dbReference type="AlphaFoldDB" id="A0A5D3DV59"/>
<protein>
    <recommendedName>
        <fullName evidence="5">RNA-directed DNA polymerase-like protein</fullName>
    </recommendedName>
</protein>
<comment type="caution">
    <text evidence="2">The sequence shown here is derived from an EMBL/GenBank/DDBJ whole genome shotgun (WGS) entry which is preliminary data.</text>
</comment>
<evidence type="ECO:0000313" key="3">
    <source>
        <dbReference type="Proteomes" id="UP000321393"/>
    </source>
</evidence>
<organism evidence="2 4">
    <name type="scientific">Cucumis melo var. makuwa</name>
    <name type="common">Oriental melon</name>
    <dbReference type="NCBI Taxonomy" id="1194695"/>
    <lineage>
        <taxon>Eukaryota</taxon>
        <taxon>Viridiplantae</taxon>
        <taxon>Streptophyta</taxon>
        <taxon>Embryophyta</taxon>
        <taxon>Tracheophyta</taxon>
        <taxon>Spermatophyta</taxon>
        <taxon>Magnoliopsida</taxon>
        <taxon>eudicotyledons</taxon>
        <taxon>Gunneridae</taxon>
        <taxon>Pentapetalae</taxon>
        <taxon>rosids</taxon>
        <taxon>fabids</taxon>
        <taxon>Cucurbitales</taxon>
        <taxon>Cucurbitaceae</taxon>
        <taxon>Benincaseae</taxon>
        <taxon>Cucumis</taxon>
    </lineage>
</organism>
<dbReference type="InterPro" id="IPR053134">
    <property type="entry name" value="RNA-dir_DNA_polymerase"/>
</dbReference>
<dbReference type="Gene3D" id="3.30.70.270">
    <property type="match status" value="1"/>
</dbReference>
<gene>
    <name evidence="2" type="ORF">E5676_scaffold236G00330</name>
    <name evidence="1" type="ORF">E6C27_scaffold61G002390</name>
</gene>
<dbReference type="PANTHER" id="PTHR24559">
    <property type="entry name" value="TRANSPOSON TY3-I GAG-POL POLYPROTEIN"/>
    <property type="match status" value="1"/>
</dbReference>
<dbReference type="OrthoDB" id="1428873at2759"/>
<dbReference type="Proteomes" id="UP000321947">
    <property type="component" value="Unassembled WGS sequence"/>
</dbReference>
<dbReference type="EMBL" id="SSTE01012822">
    <property type="protein sequence ID" value="KAA0048593.1"/>
    <property type="molecule type" value="Genomic_DNA"/>
</dbReference>
<name>A0A5D3DV59_CUCMM</name>
<dbReference type="EMBL" id="SSTD01002896">
    <property type="protein sequence ID" value="TYK27180.1"/>
    <property type="molecule type" value="Genomic_DNA"/>
</dbReference>
<evidence type="ECO:0000313" key="1">
    <source>
        <dbReference type="EMBL" id="KAA0048593.1"/>
    </source>
</evidence>
<dbReference type="SUPFAM" id="SSF56672">
    <property type="entry name" value="DNA/RNA polymerases"/>
    <property type="match status" value="1"/>
</dbReference>
<dbReference type="InterPro" id="IPR043502">
    <property type="entry name" value="DNA/RNA_pol_sf"/>
</dbReference>
<dbReference type="PANTHER" id="PTHR24559:SF429">
    <property type="entry name" value="RNA-DIRECTED DNA POLYMERASE HOMOLOG"/>
    <property type="match status" value="1"/>
</dbReference>
<accession>A0A5D3DV59</accession>
<sequence length="359" mass="42407">MCTFWPDSKFLHRSSSTFPCVLGELRTREREFIPFIFPLMSRQSQRMYTMPERPKVIFINAMDFFCHSPIFLSMFNMFESFERDYCEEETYYELFSIEEFLEEEDPNYILEKVNVVSDKKKFESLDLQAKGEKKTKPSIEEPPELKLKPLPNYLKREGVIEYVKMPQEGDRMDLVDIQGISSSYWMHKIRLEEGQEGGDERGEWVSPVHCVLKKNGMTIMKNEKNVLIPTGIITGWRICMDYCKLSATTKKDHFPLPFIDQMFDRLTGKEFYCFMDGYFGYNHNYTRRSAQDDVYMTLCRGYARSKKNKVIHPIYYESKTLDEAQENYTTIKKELLVIPHGKEGRQTAIDQMDAIALRI</sequence>
<evidence type="ECO:0000313" key="4">
    <source>
        <dbReference type="Proteomes" id="UP000321947"/>
    </source>
</evidence>